<dbReference type="InterPro" id="IPR016197">
    <property type="entry name" value="Chromo-like_dom_sf"/>
</dbReference>
<dbReference type="PANTHER" id="PTHR37984:SF5">
    <property type="entry name" value="PROTEIN NYNRIN-LIKE"/>
    <property type="match status" value="1"/>
</dbReference>
<gene>
    <name evidence="3" type="ORF">MCOR_32754</name>
</gene>
<feature type="region of interest" description="Disordered" evidence="1">
    <location>
        <begin position="229"/>
        <end position="259"/>
    </location>
</feature>
<dbReference type="SUPFAM" id="SSF53098">
    <property type="entry name" value="Ribonuclease H-like"/>
    <property type="match status" value="1"/>
</dbReference>
<accession>A0A6J8CPH0</accession>
<evidence type="ECO:0000256" key="1">
    <source>
        <dbReference type="SAM" id="MobiDB-lite"/>
    </source>
</evidence>
<feature type="domain" description="Integrase catalytic" evidence="2">
    <location>
        <begin position="1"/>
        <end position="126"/>
    </location>
</feature>
<protein>
    <recommendedName>
        <fullName evidence="2">Integrase catalytic domain-containing protein</fullName>
    </recommendedName>
</protein>
<reference evidence="3 4" key="1">
    <citation type="submission" date="2020-06" db="EMBL/GenBank/DDBJ databases">
        <authorList>
            <person name="Li R."/>
            <person name="Bekaert M."/>
        </authorList>
    </citation>
    <scope>NUCLEOTIDE SEQUENCE [LARGE SCALE GENOMIC DNA]</scope>
    <source>
        <strain evidence="4">wild</strain>
    </source>
</reference>
<organism evidence="3 4">
    <name type="scientific">Mytilus coruscus</name>
    <name type="common">Sea mussel</name>
    <dbReference type="NCBI Taxonomy" id="42192"/>
    <lineage>
        <taxon>Eukaryota</taxon>
        <taxon>Metazoa</taxon>
        <taxon>Spiralia</taxon>
        <taxon>Lophotrochozoa</taxon>
        <taxon>Mollusca</taxon>
        <taxon>Bivalvia</taxon>
        <taxon>Autobranchia</taxon>
        <taxon>Pteriomorphia</taxon>
        <taxon>Mytilida</taxon>
        <taxon>Mytiloidea</taxon>
        <taxon>Mytilidae</taxon>
        <taxon>Mytilinae</taxon>
        <taxon>Mytilus</taxon>
    </lineage>
</organism>
<dbReference type="Gene3D" id="3.30.420.10">
    <property type="entry name" value="Ribonuclease H-like superfamily/Ribonuclease H"/>
    <property type="match status" value="1"/>
</dbReference>
<dbReference type="GO" id="GO:0003676">
    <property type="term" value="F:nucleic acid binding"/>
    <property type="evidence" value="ECO:0007669"/>
    <property type="project" value="InterPro"/>
</dbReference>
<dbReference type="InterPro" id="IPR050951">
    <property type="entry name" value="Retrovirus_Pol_polyprotein"/>
</dbReference>
<dbReference type="InterPro" id="IPR001584">
    <property type="entry name" value="Integrase_cat-core"/>
</dbReference>
<dbReference type="PANTHER" id="PTHR37984">
    <property type="entry name" value="PROTEIN CBG26694"/>
    <property type="match status" value="1"/>
</dbReference>
<dbReference type="Proteomes" id="UP000507470">
    <property type="component" value="Unassembled WGS sequence"/>
</dbReference>
<name>A0A6J8CPH0_MYTCO</name>
<evidence type="ECO:0000313" key="3">
    <source>
        <dbReference type="EMBL" id="CAC5398378.1"/>
    </source>
</evidence>
<evidence type="ECO:0000313" key="4">
    <source>
        <dbReference type="Proteomes" id="UP000507470"/>
    </source>
</evidence>
<keyword evidence="4" id="KW-1185">Reference proteome</keyword>
<dbReference type="AlphaFoldDB" id="A0A6J8CPH0"/>
<evidence type="ECO:0000259" key="2">
    <source>
        <dbReference type="PROSITE" id="PS50994"/>
    </source>
</evidence>
<dbReference type="InterPro" id="IPR036397">
    <property type="entry name" value="RNaseH_sf"/>
</dbReference>
<sequence>MFSKYLFVLPIRNKDMLTVSNAVFSLVSQFGVCETLISDQGTEFIGSCTQEVCKMFGVHQDFIPSFMHHCLGLCERTHRTLAERITPYIEKWKEWEFILPAIVFSINASINQSTKYSPFEVLYGKRPAFPLSAFPSTDLNNILTDTKSYIMAQQKRLDTIRTSVKEHSIEAQDRMEKATNAKTNELELSVGDYVYLQIEQQGQGRKFKQTYDGPFVFTNIPSKHLILLRDPNGKPSQGNDNSDELHPQHANEVRRSSRKIRLPARYQDSNFTNLDSVASETDNGGVFKVKRILAKKRNKGGFLYLVQKVGEPAENAEWLTGSLLPPKAKELVIKRLPPLIE</sequence>
<dbReference type="InterPro" id="IPR012337">
    <property type="entry name" value="RNaseH-like_sf"/>
</dbReference>
<dbReference type="SUPFAM" id="SSF54160">
    <property type="entry name" value="Chromo domain-like"/>
    <property type="match status" value="1"/>
</dbReference>
<dbReference type="PROSITE" id="PS50994">
    <property type="entry name" value="INTEGRASE"/>
    <property type="match status" value="1"/>
</dbReference>
<feature type="compositionally biased region" description="Basic and acidic residues" evidence="1">
    <location>
        <begin position="243"/>
        <end position="255"/>
    </location>
</feature>
<dbReference type="OrthoDB" id="413122at2759"/>
<dbReference type="GO" id="GO:0015074">
    <property type="term" value="P:DNA integration"/>
    <property type="evidence" value="ECO:0007669"/>
    <property type="project" value="InterPro"/>
</dbReference>
<proteinExistence type="predicted"/>
<dbReference type="EMBL" id="CACVKT020005897">
    <property type="protein sequence ID" value="CAC5398378.1"/>
    <property type="molecule type" value="Genomic_DNA"/>
</dbReference>